<evidence type="ECO:0000256" key="1">
    <source>
        <dbReference type="SAM" id="SignalP"/>
    </source>
</evidence>
<gene>
    <name evidence="2" type="ORF">Hamer_G022547</name>
</gene>
<protein>
    <submittedName>
        <fullName evidence="2">Uncharacterized protein</fullName>
    </submittedName>
</protein>
<dbReference type="AlphaFoldDB" id="A0A8J5JF12"/>
<keyword evidence="3" id="KW-1185">Reference proteome</keyword>
<organism evidence="2 3">
    <name type="scientific">Homarus americanus</name>
    <name type="common">American lobster</name>
    <dbReference type="NCBI Taxonomy" id="6706"/>
    <lineage>
        <taxon>Eukaryota</taxon>
        <taxon>Metazoa</taxon>
        <taxon>Ecdysozoa</taxon>
        <taxon>Arthropoda</taxon>
        <taxon>Crustacea</taxon>
        <taxon>Multicrustacea</taxon>
        <taxon>Malacostraca</taxon>
        <taxon>Eumalacostraca</taxon>
        <taxon>Eucarida</taxon>
        <taxon>Decapoda</taxon>
        <taxon>Pleocyemata</taxon>
        <taxon>Astacidea</taxon>
        <taxon>Nephropoidea</taxon>
        <taxon>Nephropidae</taxon>
        <taxon>Homarus</taxon>
    </lineage>
</organism>
<proteinExistence type="predicted"/>
<dbReference type="EMBL" id="JAHLQT010041296">
    <property type="protein sequence ID" value="KAG7155534.1"/>
    <property type="molecule type" value="Genomic_DNA"/>
</dbReference>
<dbReference type="Proteomes" id="UP000747542">
    <property type="component" value="Unassembled WGS sequence"/>
</dbReference>
<feature type="signal peptide" evidence="1">
    <location>
        <begin position="1"/>
        <end position="19"/>
    </location>
</feature>
<evidence type="ECO:0000313" key="3">
    <source>
        <dbReference type="Proteomes" id="UP000747542"/>
    </source>
</evidence>
<sequence length="94" mass="9907">MMLQSVMLTLCTPAPPVTTVHPDPCSPPLGLHHLPTPGMFQLPTALPLHTGCTPRSPRPTSYLSIILHGRVATEAAALALEGSRRASLGPELLP</sequence>
<feature type="chain" id="PRO_5035285969" evidence="1">
    <location>
        <begin position="20"/>
        <end position="94"/>
    </location>
</feature>
<evidence type="ECO:0000313" key="2">
    <source>
        <dbReference type="EMBL" id="KAG7155534.1"/>
    </source>
</evidence>
<reference evidence="2" key="1">
    <citation type="journal article" date="2021" name="Sci. Adv.">
        <title>The American lobster genome reveals insights on longevity, neural, and immune adaptations.</title>
        <authorList>
            <person name="Polinski J.M."/>
            <person name="Zimin A.V."/>
            <person name="Clark K.F."/>
            <person name="Kohn A.B."/>
            <person name="Sadowski N."/>
            <person name="Timp W."/>
            <person name="Ptitsyn A."/>
            <person name="Khanna P."/>
            <person name="Romanova D.Y."/>
            <person name="Williams P."/>
            <person name="Greenwood S.J."/>
            <person name="Moroz L.L."/>
            <person name="Walt D.R."/>
            <person name="Bodnar A.G."/>
        </authorList>
    </citation>
    <scope>NUCLEOTIDE SEQUENCE</scope>
    <source>
        <strain evidence="2">GMGI-L3</strain>
    </source>
</reference>
<comment type="caution">
    <text evidence="2">The sequence shown here is derived from an EMBL/GenBank/DDBJ whole genome shotgun (WGS) entry which is preliminary data.</text>
</comment>
<keyword evidence="1" id="KW-0732">Signal</keyword>
<name>A0A8J5JF12_HOMAM</name>
<accession>A0A8J5JF12</accession>